<dbReference type="Proteomes" id="UP001107558">
    <property type="component" value="Chromosome 3"/>
</dbReference>
<keyword evidence="2" id="KW-1185">Reference proteome</keyword>
<reference evidence="1" key="1">
    <citation type="submission" date="2021-03" db="EMBL/GenBank/DDBJ databases">
        <title>Chromosome level genome of the anhydrobiotic midge Polypedilum vanderplanki.</title>
        <authorList>
            <person name="Yoshida Y."/>
            <person name="Kikawada T."/>
            <person name="Gusev O."/>
        </authorList>
    </citation>
    <scope>NUCLEOTIDE SEQUENCE</scope>
    <source>
        <strain evidence="1">NIAS01</strain>
        <tissue evidence="1">Whole body or cell culture</tissue>
    </source>
</reference>
<organism evidence="1 2">
    <name type="scientific">Polypedilum vanderplanki</name>
    <name type="common">Sleeping chironomid midge</name>
    <dbReference type="NCBI Taxonomy" id="319348"/>
    <lineage>
        <taxon>Eukaryota</taxon>
        <taxon>Metazoa</taxon>
        <taxon>Ecdysozoa</taxon>
        <taxon>Arthropoda</taxon>
        <taxon>Hexapoda</taxon>
        <taxon>Insecta</taxon>
        <taxon>Pterygota</taxon>
        <taxon>Neoptera</taxon>
        <taxon>Endopterygota</taxon>
        <taxon>Diptera</taxon>
        <taxon>Nematocera</taxon>
        <taxon>Chironomoidea</taxon>
        <taxon>Chironomidae</taxon>
        <taxon>Chironominae</taxon>
        <taxon>Polypedilum</taxon>
        <taxon>Polypedilum</taxon>
    </lineage>
</organism>
<accession>A0A9J6BXV3</accession>
<dbReference type="EMBL" id="JADBJN010000003">
    <property type="protein sequence ID" value="KAG5674046.1"/>
    <property type="molecule type" value="Genomic_DNA"/>
</dbReference>
<proteinExistence type="predicted"/>
<protein>
    <submittedName>
        <fullName evidence="1">Uncharacterized protein</fullName>
    </submittedName>
</protein>
<evidence type="ECO:0000313" key="2">
    <source>
        <dbReference type="Proteomes" id="UP001107558"/>
    </source>
</evidence>
<name>A0A9J6BXV3_POLVA</name>
<comment type="caution">
    <text evidence="1">The sequence shown here is derived from an EMBL/GenBank/DDBJ whole genome shotgun (WGS) entry which is preliminary data.</text>
</comment>
<dbReference type="AlphaFoldDB" id="A0A9J6BXV3"/>
<gene>
    <name evidence="1" type="ORF">PVAND_004035</name>
</gene>
<evidence type="ECO:0000313" key="1">
    <source>
        <dbReference type="EMBL" id="KAG5674046.1"/>
    </source>
</evidence>
<sequence>MDKSAVMFVKSKKEYDNIHENSWCKHVWDLSALENSKPLKFLIIVEETKSLEEFLKDHSQSLLVVPIDFRSYAFMMIADNKSVHLLANLIYSKNHCNYFKAETLNSFDIKSQQWKNKLQNFDHNRNFYGCMLHILVHIDPLFYFDVIKKHPDSFFDFNQKLKSSLFTSKETKFIGLTHDILNTIAQKLNFTPHFQFFNERNVSDLH</sequence>